<sequence>MKRLLAALLLLFGLVGLGLWIGPRFVDWEPWRGRLADLASAQLGRPVTLEGPVELALLPQPVVRVGGVAVGEAGEEYSFTARLLRVRLDLGALIGGRLAPREIALVGADLTLPWPPGPLLSLRPPSWITQLDANLEDGRVRVGDAVLEGVSARLTSGGLSQSLEMAGAFTWNGRATRFTASLGRPGWDGIATFEMAVVLPEILGNARGVLIPGTGFEGNVEASGPDLSALLPSPAGPFRAAGRLSASAELIAADELAIEIAGNPARGAVALRLSPAPRLDIALVASRLDLDGWVAALRAGGTRSWPISIDLSAEAGLYRGVTLRRLRGAAFLEEGRLTLSDISLLLPGETQLDLAGATAGQRLELVARFAGPDLRASAAAMGLPVEDLDPTLLRRGEGRMRLVLEDAQAAMPEFTASFGDLQISGAGVLRHGARPALGLGLSINTLDLARWLPRGFDPVRAGRALGTVDLNLRLAAERVIRGEAVLERAALDAALEGGRLTLRRLSGRLAEVDIAASGVLALAPQLRLQDLTFEATGSSARGLSLLLPGEWPDRTALAELPVALRLSGGGTMEALALRGTAELGELRLEASGTLDVPQRRGNLGVTLRHPGAPRLLSEAFGLSAGEWLGEGSFSLIASLAGGPRGISAESFELVAASLRARGALALDTAQPRPRLTGRVTAESLPLPFPGWRALDPLGVQALRGLDAELALEAARIAIGGAVAEDASAILLLSEGGFRLDGLRARLAGGRLEATLTGETPPGLPPRLALGGRLTEATLGEPVFGLPIDLAAARGDLGFTLEAVGHSPGALVSTVSGRLQLDLRDGVLAGFDLVAASAASAGPDALVAEAAIREAMLSGATAFERLEVEATLASGRLRLDAARLVAEGGATATLAGEIDLPRATLDLRLLARPAVPEAPDLGLRLTGPAEAPRALPETSAWARWRAERG</sequence>
<proteinExistence type="predicted"/>
<dbReference type="PANTHER" id="PTHR30441:SF4">
    <property type="entry name" value="PROTEIN ASMA"/>
    <property type="match status" value="1"/>
</dbReference>
<dbReference type="InterPro" id="IPR052894">
    <property type="entry name" value="AsmA-related"/>
</dbReference>
<comment type="caution">
    <text evidence="2">The sequence shown here is derived from an EMBL/GenBank/DDBJ whole genome shotgun (WGS) entry which is preliminary data.</text>
</comment>
<evidence type="ECO:0000259" key="1">
    <source>
        <dbReference type="Pfam" id="PF05170"/>
    </source>
</evidence>
<dbReference type="Pfam" id="PF05170">
    <property type="entry name" value="AsmA"/>
    <property type="match status" value="1"/>
</dbReference>
<dbReference type="EMBL" id="JAAVTX010000009">
    <property type="protein sequence ID" value="NKE48371.1"/>
    <property type="molecule type" value="Genomic_DNA"/>
</dbReference>
<evidence type="ECO:0000313" key="3">
    <source>
        <dbReference type="Proteomes" id="UP000765160"/>
    </source>
</evidence>
<protein>
    <submittedName>
        <fullName evidence="2">AsmA family protein</fullName>
    </submittedName>
</protein>
<dbReference type="PANTHER" id="PTHR30441">
    <property type="entry name" value="DUF748 DOMAIN-CONTAINING PROTEIN"/>
    <property type="match status" value="1"/>
</dbReference>
<evidence type="ECO:0000313" key="2">
    <source>
        <dbReference type="EMBL" id="NKE48371.1"/>
    </source>
</evidence>
<organism evidence="2 3">
    <name type="scientific">Falsiroseomonas frigidaquae</name>
    <dbReference type="NCBI Taxonomy" id="487318"/>
    <lineage>
        <taxon>Bacteria</taxon>
        <taxon>Pseudomonadati</taxon>
        <taxon>Pseudomonadota</taxon>
        <taxon>Alphaproteobacteria</taxon>
        <taxon>Acetobacterales</taxon>
        <taxon>Roseomonadaceae</taxon>
        <taxon>Falsiroseomonas</taxon>
    </lineage>
</organism>
<dbReference type="Proteomes" id="UP000765160">
    <property type="component" value="Unassembled WGS sequence"/>
</dbReference>
<keyword evidence="3" id="KW-1185">Reference proteome</keyword>
<feature type="domain" description="AsmA" evidence="1">
    <location>
        <begin position="700"/>
        <end position="878"/>
    </location>
</feature>
<accession>A0ABX1F7L1</accession>
<gene>
    <name evidence="2" type="ORF">HB662_26590</name>
</gene>
<reference evidence="2 3" key="1">
    <citation type="submission" date="2020-03" db="EMBL/GenBank/DDBJ databases">
        <title>Roseomonas selenitidurans sp. nov. isolated from soil.</title>
        <authorList>
            <person name="Liu H."/>
        </authorList>
    </citation>
    <scope>NUCLEOTIDE SEQUENCE [LARGE SCALE GENOMIC DNA]</scope>
    <source>
        <strain evidence="2 3">JCM 15073</strain>
    </source>
</reference>
<dbReference type="InterPro" id="IPR007844">
    <property type="entry name" value="AsmA"/>
</dbReference>
<dbReference type="RefSeq" id="WP_168054689.1">
    <property type="nucleotide sequence ID" value="NZ_JAATJR010000009.1"/>
</dbReference>
<name>A0ABX1F7L1_9PROT</name>